<proteinExistence type="predicted"/>
<name>A0A0A9FJW6_ARUDO</name>
<organism evidence="2">
    <name type="scientific">Arundo donax</name>
    <name type="common">Giant reed</name>
    <name type="synonym">Donax arundinaceus</name>
    <dbReference type="NCBI Taxonomy" id="35708"/>
    <lineage>
        <taxon>Eukaryota</taxon>
        <taxon>Viridiplantae</taxon>
        <taxon>Streptophyta</taxon>
        <taxon>Embryophyta</taxon>
        <taxon>Tracheophyta</taxon>
        <taxon>Spermatophyta</taxon>
        <taxon>Magnoliopsida</taxon>
        <taxon>Liliopsida</taxon>
        <taxon>Poales</taxon>
        <taxon>Poaceae</taxon>
        <taxon>PACMAD clade</taxon>
        <taxon>Arundinoideae</taxon>
        <taxon>Arundineae</taxon>
        <taxon>Arundo</taxon>
    </lineage>
</organism>
<feature type="region of interest" description="Disordered" evidence="1">
    <location>
        <begin position="1"/>
        <end position="23"/>
    </location>
</feature>
<dbReference type="AlphaFoldDB" id="A0A0A9FJW6"/>
<reference evidence="2" key="1">
    <citation type="submission" date="2014-09" db="EMBL/GenBank/DDBJ databases">
        <authorList>
            <person name="Magalhaes I.L.F."/>
            <person name="Oliveira U."/>
            <person name="Santos F.R."/>
            <person name="Vidigal T.H.D.A."/>
            <person name="Brescovit A.D."/>
            <person name="Santos A.J."/>
        </authorList>
    </citation>
    <scope>NUCLEOTIDE SEQUENCE</scope>
    <source>
        <tissue evidence="2">Shoot tissue taken approximately 20 cm above the soil surface</tissue>
    </source>
</reference>
<evidence type="ECO:0000256" key="1">
    <source>
        <dbReference type="SAM" id="MobiDB-lite"/>
    </source>
</evidence>
<sequence length="23" mass="2919">MTRENLHRRAQGCDRPPRRRRRT</sequence>
<protein>
    <submittedName>
        <fullName evidence="2">Uncharacterized protein</fullName>
    </submittedName>
</protein>
<reference evidence="2" key="2">
    <citation type="journal article" date="2015" name="Data Brief">
        <title>Shoot transcriptome of the giant reed, Arundo donax.</title>
        <authorList>
            <person name="Barrero R.A."/>
            <person name="Guerrero F.D."/>
            <person name="Moolhuijzen P."/>
            <person name="Goolsby J.A."/>
            <person name="Tidwell J."/>
            <person name="Bellgard S.E."/>
            <person name="Bellgard M.I."/>
        </authorList>
    </citation>
    <scope>NUCLEOTIDE SEQUENCE</scope>
    <source>
        <tissue evidence="2">Shoot tissue taken approximately 20 cm above the soil surface</tissue>
    </source>
</reference>
<evidence type="ECO:0000313" key="2">
    <source>
        <dbReference type="EMBL" id="JAE11524.1"/>
    </source>
</evidence>
<accession>A0A0A9FJW6</accession>
<feature type="compositionally biased region" description="Basic and acidic residues" evidence="1">
    <location>
        <begin position="1"/>
        <end position="16"/>
    </location>
</feature>
<dbReference type="EMBL" id="GBRH01186372">
    <property type="protein sequence ID" value="JAE11524.1"/>
    <property type="molecule type" value="Transcribed_RNA"/>
</dbReference>